<gene>
    <name evidence="2" type="ORF">DFR24_0204</name>
</gene>
<dbReference type="AlphaFoldDB" id="A0A4R7PA99"/>
<organism evidence="2 3">
    <name type="scientific">Panacagrimonas perspica</name>
    <dbReference type="NCBI Taxonomy" id="381431"/>
    <lineage>
        <taxon>Bacteria</taxon>
        <taxon>Pseudomonadati</taxon>
        <taxon>Pseudomonadota</taxon>
        <taxon>Gammaproteobacteria</taxon>
        <taxon>Nevskiales</taxon>
        <taxon>Nevskiaceae</taxon>
        <taxon>Panacagrimonas</taxon>
    </lineage>
</organism>
<dbReference type="GO" id="GO:0016787">
    <property type="term" value="F:hydrolase activity"/>
    <property type="evidence" value="ECO:0007669"/>
    <property type="project" value="InterPro"/>
</dbReference>
<keyword evidence="3" id="KW-1185">Reference proteome</keyword>
<dbReference type="Gene3D" id="3.40.50.1820">
    <property type="entry name" value="alpha/beta hydrolase"/>
    <property type="match status" value="1"/>
</dbReference>
<sequence length="219" mass="22949">MSPLAALPNAGESALGTLAGPAGDLECFVAVPRGEIRGIAVACHPHPLYGGAMSNKVVYALASAALAQGLVAARFNFRGVGQSTGTYDAARGETDDCLAVVDWLRAQQPGLPLLLAGFSFGAYVSLKAAATAQPAALVSIAPPFGRYFDDAELPPHPGCRWLAVHSRDDDTVSYDETAAILRDYDPAPTLVTVDGAGHFFHGRLQDIKEAVAPFLQELF</sequence>
<evidence type="ECO:0000259" key="1">
    <source>
        <dbReference type="Pfam" id="PF02129"/>
    </source>
</evidence>
<accession>A0A4R7PA99</accession>
<evidence type="ECO:0000313" key="2">
    <source>
        <dbReference type="EMBL" id="TDU30847.1"/>
    </source>
</evidence>
<dbReference type="InterPro" id="IPR000383">
    <property type="entry name" value="Xaa-Pro-like_dom"/>
</dbReference>
<dbReference type="Pfam" id="PF02129">
    <property type="entry name" value="Peptidase_S15"/>
    <property type="match status" value="1"/>
</dbReference>
<protein>
    <recommendedName>
        <fullName evidence="1">Xaa-Pro dipeptidyl-peptidase-like domain-containing protein</fullName>
    </recommendedName>
</protein>
<dbReference type="RefSeq" id="WP_133879485.1">
    <property type="nucleotide sequence ID" value="NZ_MWIN01000023.1"/>
</dbReference>
<evidence type="ECO:0000313" key="3">
    <source>
        <dbReference type="Proteomes" id="UP000295341"/>
    </source>
</evidence>
<dbReference type="SUPFAM" id="SSF53474">
    <property type="entry name" value="alpha/beta-Hydrolases"/>
    <property type="match status" value="1"/>
</dbReference>
<comment type="caution">
    <text evidence="2">The sequence shown here is derived from an EMBL/GenBank/DDBJ whole genome shotgun (WGS) entry which is preliminary data.</text>
</comment>
<dbReference type="EMBL" id="SOBT01000008">
    <property type="protein sequence ID" value="TDU30847.1"/>
    <property type="molecule type" value="Genomic_DNA"/>
</dbReference>
<name>A0A4R7PA99_9GAMM</name>
<dbReference type="Proteomes" id="UP000295341">
    <property type="component" value="Unassembled WGS sequence"/>
</dbReference>
<dbReference type="PANTHER" id="PTHR42103:SF2">
    <property type="entry name" value="AB HYDROLASE-1 DOMAIN-CONTAINING PROTEIN"/>
    <property type="match status" value="1"/>
</dbReference>
<proteinExistence type="predicted"/>
<reference evidence="2 3" key="1">
    <citation type="submission" date="2019-03" db="EMBL/GenBank/DDBJ databases">
        <title>Genomic Encyclopedia of Type Strains, Phase IV (KMG-IV): sequencing the most valuable type-strain genomes for metagenomic binning, comparative biology and taxonomic classification.</title>
        <authorList>
            <person name="Goeker M."/>
        </authorList>
    </citation>
    <scope>NUCLEOTIDE SEQUENCE [LARGE SCALE GENOMIC DNA]</scope>
    <source>
        <strain evidence="2 3">DSM 26377</strain>
    </source>
</reference>
<dbReference type="PANTHER" id="PTHR42103">
    <property type="entry name" value="ALPHA/BETA-HYDROLASES SUPERFAMILY PROTEIN"/>
    <property type="match status" value="1"/>
</dbReference>
<dbReference type="OrthoDB" id="9800435at2"/>
<dbReference type="InterPro" id="IPR029058">
    <property type="entry name" value="AB_hydrolase_fold"/>
</dbReference>
<feature type="domain" description="Xaa-Pro dipeptidyl-peptidase-like" evidence="1">
    <location>
        <begin position="57"/>
        <end position="142"/>
    </location>
</feature>